<keyword evidence="1" id="KW-1133">Transmembrane helix</keyword>
<gene>
    <name evidence="3" type="ORF">PMG11_05707</name>
</gene>
<organism evidence="3 4">
    <name type="scientific">Penicillium brasilianum</name>
    <dbReference type="NCBI Taxonomy" id="104259"/>
    <lineage>
        <taxon>Eukaryota</taxon>
        <taxon>Fungi</taxon>
        <taxon>Dikarya</taxon>
        <taxon>Ascomycota</taxon>
        <taxon>Pezizomycotina</taxon>
        <taxon>Eurotiomycetes</taxon>
        <taxon>Eurotiomycetidae</taxon>
        <taxon>Eurotiales</taxon>
        <taxon>Aspergillaceae</taxon>
        <taxon>Penicillium</taxon>
    </lineage>
</organism>
<reference evidence="4" key="1">
    <citation type="journal article" date="2015" name="Genome Announc.">
        <title>Draft genome sequence of the fungus Penicillium brasilianum MG11.</title>
        <authorList>
            <person name="Horn F."/>
            <person name="Linde J."/>
            <person name="Mattern D.J."/>
            <person name="Walther G."/>
            <person name="Guthke R."/>
            <person name="Brakhage A.A."/>
            <person name="Valiante V."/>
        </authorList>
    </citation>
    <scope>NUCLEOTIDE SEQUENCE [LARGE SCALE GENOMIC DNA]</scope>
    <source>
        <strain evidence="4">MG11</strain>
    </source>
</reference>
<feature type="transmembrane region" description="Helical" evidence="1">
    <location>
        <begin position="54"/>
        <end position="74"/>
    </location>
</feature>
<dbReference type="EMBL" id="CDHK01000005">
    <property type="protein sequence ID" value="CEJ56997.1"/>
    <property type="molecule type" value="Genomic_DNA"/>
</dbReference>
<sequence length="437" mass="48844">MSSNKRADNWVDGLRGIAALTVVTYHLCSCFANWLNSPAIEEKGLVSLFQYPFLRLIVGGRMAVALFFLITGYVNSFNTRKHIRNGDASFALLNLSKNTFNRTGRLVVPTNVALFMGWVVCQLHGYRLAALTDSFWIRVGAVPPGPTFGTAVGGLLQNLTLFWHGGVGIYDHTYWTIPFFMKGSMLVYLTLLGTSLTQPRYTRLIIVFLYLFAWSGGQALMELNIYAGMLLAELNAEYGSRATSLLSRPISALMILFGLFLASFPEEHAEWMPWSNAVNSVAGILVPSGGEINRYVISVGTAFIAFGAFFSRDARHILSLPVMNFLGRISFPIYLIHNTLIRTILSWLIYRDSAIREGMHPVDEKDNPKYLERGGVFTFIIVIPIFYAILIYASYLWTIYVDPPCAKAVTWLSRKAFGEDDGFGLTKEEILKGTLKT</sequence>
<dbReference type="InterPro" id="IPR050879">
    <property type="entry name" value="Acyltransferase_3"/>
</dbReference>
<dbReference type="Proteomes" id="UP000042958">
    <property type="component" value="Unassembled WGS sequence"/>
</dbReference>
<feature type="transmembrane region" description="Helical" evidence="1">
    <location>
        <begin position="173"/>
        <end position="192"/>
    </location>
</feature>
<dbReference type="AlphaFoldDB" id="A0A0F7TPW9"/>
<dbReference type="PANTHER" id="PTHR23028:SF128">
    <property type="entry name" value="ACYLTRANSFERASE 3 DOMAIN-CONTAINING PROTEIN"/>
    <property type="match status" value="1"/>
</dbReference>
<dbReference type="GO" id="GO:0016747">
    <property type="term" value="F:acyltransferase activity, transferring groups other than amino-acyl groups"/>
    <property type="evidence" value="ECO:0007669"/>
    <property type="project" value="InterPro"/>
</dbReference>
<name>A0A0F7TPW9_PENBI</name>
<dbReference type="Pfam" id="PF01757">
    <property type="entry name" value="Acyl_transf_3"/>
    <property type="match status" value="1"/>
</dbReference>
<feature type="transmembrane region" description="Helical" evidence="1">
    <location>
        <begin position="331"/>
        <end position="350"/>
    </location>
</feature>
<dbReference type="OrthoDB" id="5405781at2759"/>
<feature type="transmembrane region" description="Helical" evidence="1">
    <location>
        <begin position="292"/>
        <end position="311"/>
    </location>
</feature>
<feature type="transmembrane region" description="Helical" evidence="1">
    <location>
        <begin position="204"/>
        <end position="226"/>
    </location>
</feature>
<keyword evidence="1" id="KW-0472">Membrane</keyword>
<evidence type="ECO:0000313" key="3">
    <source>
        <dbReference type="EMBL" id="CEJ56997.1"/>
    </source>
</evidence>
<feature type="transmembrane region" description="Helical" evidence="1">
    <location>
        <begin position="106"/>
        <end position="126"/>
    </location>
</feature>
<feature type="transmembrane region" description="Helical" evidence="1">
    <location>
        <begin position="246"/>
        <end position="264"/>
    </location>
</feature>
<keyword evidence="1" id="KW-0812">Transmembrane</keyword>
<feature type="transmembrane region" description="Helical" evidence="1">
    <location>
        <begin position="12"/>
        <end position="34"/>
    </location>
</feature>
<evidence type="ECO:0000256" key="1">
    <source>
        <dbReference type="SAM" id="Phobius"/>
    </source>
</evidence>
<evidence type="ECO:0000259" key="2">
    <source>
        <dbReference type="Pfam" id="PF01757"/>
    </source>
</evidence>
<protein>
    <recommendedName>
        <fullName evidence="2">Acyltransferase 3 domain-containing protein</fullName>
    </recommendedName>
</protein>
<feature type="transmembrane region" description="Helical" evidence="1">
    <location>
        <begin position="375"/>
        <end position="397"/>
    </location>
</feature>
<proteinExistence type="predicted"/>
<keyword evidence="4" id="KW-1185">Reference proteome</keyword>
<feature type="domain" description="Acyltransferase 3" evidence="2">
    <location>
        <begin position="9"/>
        <end position="391"/>
    </location>
</feature>
<dbReference type="InterPro" id="IPR002656">
    <property type="entry name" value="Acyl_transf_3_dom"/>
</dbReference>
<evidence type="ECO:0000313" key="4">
    <source>
        <dbReference type="Proteomes" id="UP000042958"/>
    </source>
</evidence>
<accession>A0A0F7TPW9</accession>
<dbReference type="PANTHER" id="PTHR23028">
    <property type="entry name" value="ACETYLTRANSFERASE"/>
    <property type="match status" value="1"/>
</dbReference>